<evidence type="ECO:0000313" key="3">
    <source>
        <dbReference type="Proteomes" id="UP000422108"/>
    </source>
</evidence>
<dbReference type="Proteomes" id="UP000422108">
    <property type="component" value="Chromosome"/>
</dbReference>
<evidence type="ECO:0000313" key="2">
    <source>
        <dbReference type="EMBL" id="BBO88883.1"/>
    </source>
</evidence>
<evidence type="ECO:0000256" key="1">
    <source>
        <dbReference type="SAM" id="MobiDB-lite"/>
    </source>
</evidence>
<dbReference type="AlphaFoldDB" id="A0A5K8A8B0"/>
<dbReference type="EMBL" id="AP021879">
    <property type="protein sequence ID" value="BBO88883.1"/>
    <property type="molecule type" value="Genomic_DNA"/>
</dbReference>
<proteinExistence type="predicted"/>
<gene>
    <name evidence="2" type="ORF">DSCOOX_20630</name>
</gene>
<protein>
    <submittedName>
        <fullName evidence="2">Uncharacterized protein</fullName>
    </submittedName>
</protein>
<organism evidence="2 3">
    <name type="scientific">Desulfosarcina ovata subsp. ovata</name>
    <dbReference type="NCBI Taxonomy" id="2752305"/>
    <lineage>
        <taxon>Bacteria</taxon>
        <taxon>Pseudomonadati</taxon>
        <taxon>Thermodesulfobacteriota</taxon>
        <taxon>Desulfobacteria</taxon>
        <taxon>Desulfobacterales</taxon>
        <taxon>Desulfosarcinaceae</taxon>
        <taxon>Desulfosarcina</taxon>
    </lineage>
</organism>
<name>A0A5K8A8B0_9BACT</name>
<sequence length="64" mass="6864">MSAELLPMAPTMAWQALVAAFVALVNQQAQPVFGRVDERPRRPAAQWRRAKPGIRGAPGTVPGA</sequence>
<keyword evidence="3" id="KW-1185">Reference proteome</keyword>
<reference evidence="2 3" key="1">
    <citation type="submission" date="2019-11" db="EMBL/GenBank/DDBJ databases">
        <title>Comparative genomics of hydrocarbon-degrading Desulfosarcina strains.</title>
        <authorList>
            <person name="Watanabe M."/>
            <person name="Kojima H."/>
            <person name="Fukui M."/>
        </authorList>
    </citation>
    <scope>NUCLEOTIDE SEQUENCE [LARGE SCALE GENOMIC DNA]</scope>
    <source>
        <strain evidence="3">oXyS1</strain>
    </source>
</reference>
<feature type="region of interest" description="Disordered" evidence="1">
    <location>
        <begin position="38"/>
        <end position="64"/>
    </location>
</feature>
<accession>A0A5K8A8B0</accession>